<feature type="transmembrane region" description="Helical" evidence="1">
    <location>
        <begin position="46"/>
        <end position="68"/>
    </location>
</feature>
<evidence type="ECO:0000313" key="2">
    <source>
        <dbReference type="EMBL" id="MFB9948457.1"/>
    </source>
</evidence>
<dbReference type="Proteomes" id="UP001589692">
    <property type="component" value="Unassembled WGS sequence"/>
</dbReference>
<evidence type="ECO:0000313" key="3">
    <source>
        <dbReference type="Proteomes" id="UP001589692"/>
    </source>
</evidence>
<dbReference type="EMBL" id="JBHMAA010000008">
    <property type="protein sequence ID" value="MFB9948457.1"/>
    <property type="molecule type" value="Genomic_DNA"/>
</dbReference>
<keyword evidence="3" id="KW-1185">Reference proteome</keyword>
<sequence length="69" mass="7228">MAGISETASAEGGPSSYVLRLPALASLAGAYNSRPMRWLGVNMKTILVSLVFLSGLWASGIGILLYLLT</sequence>
<gene>
    <name evidence="2" type="ORF">ACFFP0_06325</name>
</gene>
<comment type="caution">
    <text evidence="2">The sequence shown here is derived from an EMBL/GenBank/DDBJ whole genome shotgun (WGS) entry which is preliminary data.</text>
</comment>
<accession>A0ABV6AF04</accession>
<dbReference type="RefSeq" id="WP_377257750.1">
    <property type="nucleotide sequence ID" value="NZ_JBHMAA010000008.1"/>
</dbReference>
<keyword evidence="1" id="KW-1133">Transmembrane helix</keyword>
<keyword evidence="1" id="KW-0812">Transmembrane</keyword>
<proteinExistence type="predicted"/>
<keyword evidence="1" id="KW-0472">Membrane</keyword>
<name>A0ABV6AF04_9HYPH</name>
<reference evidence="2 3" key="1">
    <citation type="submission" date="2024-09" db="EMBL/GenBank/DDBJ databases">
        <authorList>
            <person name="Sun Q."/>
            <person name="Mori K."/>
        </authorList>
    </citation>
    <scope>NUCLEOTIDE SEQUENCE [LARGE SCALE GENOMIC DNA]</scope>
    <source>
        <strain evidence="2 3">TBRC 4938</strain>
    </source>
</reference>
<protein>
    <submittedName>
        <fullName evidence="2">Uncharacterized protein</fullName>
    </submittedName>
</protein>
<evidence type="ECO:0000256" key="1">
    <source>
        <dbReference type="SAM" id="Phobius"/>
    </source>
</evidence>
<organism evidence="2 3">
    <name type="scientific">Rhizobium puerariae</name>
    <dbReference type="NCBI Taxonomy" id="1585791"/>
    <lineage>
        <taxon>Bacteria</taxon>
        <taxon>Pseudomonadati</taxon>
        <taxon>Pseudomonadota</taxon>
        <taxon>Alphaproteobacteria</taxon>
        <taxon>Hyphomicrobiales</taxon>
        <taxon>Rhizobiaceae</taxon>
        <taxon>Rhizobium/Agrobacterium group</taxon>
        <taxon>Rhizobium</taxon>
    </lineage>
</organism>